<dbReference type="InParanoid" id="A0A067PLA1"/>
<organism evidence="4 5">
    <name type="scientific">Jaapia argillacea MUCL 33604</name>
    <dbReference type="NCBI Taxonomy" id="933084"/>
    <lineage>
        <taxon>Eukaryota</taxon>
        <taxon>Fungi</taxon>
        <taxon>Dikarya</taxon>
        <taxon>Basidiomycota</taxon>
        <taxon>Agaricomycotina</taxon>
        <taxon>Agaricomycetes</taxon>
        <taxon>Agaricomycetidae</taxon>
        <taxon>Jaapiales</taxon>
        <taxon>Jaapiaceae</taxon>
        <taxon>Jaapia</taxon>
    </lineage>
</organism>
<proteinExistence type="predicted"/>
<feature type="region of interest" description="Disordered" evidence="1">
    <location>
        <begin position="228"/>
        <end position="276"/>
    </location>
</feature>
<gene>
    <name evidence="4" type="ORF">JAAARDRAFT_399693</name>
</gene>
<evidence type="ECO:0000256" key="2">
    <source>
        <dbReference type="SAM" id="Phobius"/>
    </source>
</evidence>
<dbReference type="STRING" id="933084.A0A067PLA1"/>
<dbReference type="OrthoDB" id="2576311at2759"/>
<dbReference type="Proteomes" id="UP000027265">
    <property type="component" value="Unassembled WGS sequence"/>
</dbReference>
<sequence length="276" mass="28764">MISAMKLASMFWLLALSLSGAVQAQLLAYCTITPSVLTKNSLGQDTCFVYYELLTQCVGATVTLYPLTAGLTYNGPSVAKGIDPSACTCSSVNYMLASACGYCQNQAWVTFAEFTSNCAASEITIGYPDPVPEAVVVPAWATVSIPTSYNFDPTAALEVGGASGSIGSSPTTAFTTTQPLPTTNYGSPGASKSNVGAAVGGGVGGGVGLIAIVSGLIYWWRKKRSQPPSSGVYPQAPPQPMHQTYTTHPAYTPVPQTSPDMCPKVEIPNDYEPTTL</sequence>
<evidence type="ECO:0000256" key="3">
    <source>
        <dbReference type="SAM" id="SignalP"/>
    </source>
</evidence>
<dbReference type="EMBL" id="KL197728">
    <property type="protein sequence ID" value="KDQ54610.1"/>
    <property type="molecule type" value="Genomic_DNA"/>
</dbReference>
<keyword evidence="3" id="KW-0732">Signal</keyword>
<protein>
    <submittedName>
        <fullName evidence="4">Uncharacterized protein</fullName>
    </submittedName>
</protein>
<accession>A0A067PLA1</accession>
<keyword evidence="2" id="KW-1133">Transmembrane helix</keyword>
<evidence type="ECO:0000313" key="5">
    <source>
        <dbReference type="Proteomes" id="UP000027265"/>
    </source>
</evidence>
<keyword evidence="5" id="KW-1185">Reference proteome</keyword>
<dbReference type="HOGENOM" id="CLU_053888_1_1_1"/>
<feature type="signal peptide" evidence="3">
    <location>
        <begin position="1"/>
        <end position="24"/>
    </location>
</feature>
<dbReference type="AlphaFoldDB" id="A0A067PLA1"/>
<reference evidence="5" key="1">
    <citation type="journal article" date="2014" name="Proc. Natl. Acad. Sci. U.S.A.">
        <title>Extensive sampling of basidiomycete genomes demonstrates inadequacy of the white-rot/brown-rot paradigm for wood decay fungi.</title>
        <authorList>
            <person name="Riley R."/>
            <person name="Salamov A.A."/>
            <person name="Brown D.W."/>
            <person name="Nagy L.G."/>
            <person name="Floudas D."/>
            <person name="Held B.W."/>
            <person name="Levasseur A."/>
            <person name="Lombard V."/>
            <person name="Morin E."/>
            <person name="Otillar R."/>
            <person name="Lindquist E.A."/>
            <person name="Sun H."/>
            <person name="LaButti K.M."/>
            <person name="Schmutz J."/>
            <person name="Jabbour D."/>
            <person name="Luo H."/>
            <person name="Baker S.E."/>
            <person name="Pisabarro A.G."/>
            <person name="Walton J.D."/>
            <person name="Blanchette R.A."/>
            <person name="Henrissat B."/>
            <person name="Martin F."/>
            <person name="Cullen D."/>
            <person name="Hibbett D.S."/>
            <person name="Grigoriev I.V."/>
        </authorList>
    </citation>
    <scope>NUCLEOTIDE SEQUENCE [LARGE SCALE GENOMIC DNA]</scope>
    <source>
        <strain evidence="5">MUCL 33604</strain>
    </source>
</reference>
<name>A0A067PLA1_9AGAM</name>
<keyword evidence="2" id="KW-0472">Membrane</keyword>
<keyword evidence="2" id="KW-0812">Transmembrane</keyword>
<feature type="transmembrane region" description="Helical" evidence="2">
    <location>
        <begin position="197"/>
        <end position="220"/>
    </location>
</feature>
<evidence type="ECO:0000256" key="1">
    <source>
        <dbReference type="SAM" id="MobiDB-lite"/>
    </source>
</evidence>
<evidence type="ECO:0000313" key="4">
    <source>
        <dbReference type="EMBL" id="KDQ54610.1"/>
    </source>
</evidence>
<feature type="chain" id="PRO_5001643226" evidence="3">
    <location>
        <begin position="25"/>
        <end position="276"/>
    </location>
</feature>
<feature type="compositionally biased region" description="Polar residues" evidence="1">
    <location>
        <begin position="241"/>
        <end position="259"/>
    </location>
</feature>